<evidence type="ECO:0000313" key="3">
    <source>
        <dbReference type="Proteomes" id="UP000008068"/>
    </source>
</evidence>
<keyword evidence="3" id="KW-1185">Reference proteome</keyword>
<dbReference type="InParanoid" id="G0NZW9"/>
<accession>G0NZW9</accession>
<evidence type="ECO:0000256" key="1">
    <source>
        <dbReference type="SAM" id="MobiDB-lite"/>
    </source>
</evidence>
<dbReference type="OrthoDB" id="5870120at2759"/>
<evidence type="ECO:0000313" key="2">
    <source>
        <dbReference type="EMBL" id="EGT41363.1"/>
    </source>
</evidence>
<name>G0NZW9_CAEBE</name>
<sequence>MFRPMYYGGGKEDCDCPDESTSSPISSTSTQKPVTETIRYSYTCPASDWHLFTRGENHWCVKFFPSETHISINNASEICKQAESELTGLENDEERKSILDEAKLHIIEKLNQRSGAVALAGSRTQECQTTNGAVLQAAPCNDPTKVYVLPASAATNPDFMWKNWADKEPSFSQWSNGEYENCLQLFINPSDSKLNGKINDFYCARNVAPNDDTDTKYWNFGALCGREADMEGVF</sequence>
<dbReference type="Proteomes" id="UP000008068">
    <property type="component" value="Unassembled WGS sequence"/>
</dbReference>
<proteinExistence type="predicted"/>
<dbReference type="Gene3D" id="3.10.100.10">
    <property type="entry name" value="Mannose-Binding Protein A, subunit A"/>
    <property type="match status" value="1"/>
</dbReference>
<protein>
    <submittedName>
        <fullName evidence="2">CBN-CLEC-147 protein</fullName>
    </submittedName>
</protein>
<dbReference type="FunCoup" id="G0NZW9">
    <property type="interactions" value="1899"/>
</dbReference>
<dbReference type="PANTHER" id="PTHR23124">
    <property type="entry name" value="C-TYPE LECTIN DOMAIN-CONTAINING PROTEIN-RELATED-RELATED"/>
    <property type="match status" value="1"/>
</dbReference>
<dbReference type="InterPro" id="IPR016186">
    <property type="entry name" value="C-type_lectin-like/link_sf"/>
</dbReference>
<gene>
    <name evidence="2" type="primary">Cbn-clec-147</name>
    <name evidence="2" type="ORF">CAEBREN_11697</name>
</gene>
<dbReference type="SUPFAM" id="SSF56436">
    <property type="entry name" value="C-type lectin-like"/>
    <property type="match status" value="1"/>
</dbReference>
<reference evidence="3" key="1">
    <citation type="submission" date="2011-07" db="EMBL/GenBank/DDBJ databases">
        <authorList>
            <consortium name="Caenorhabditis brenneri Sequencing and Analysis Consortium"/>
            <person name="Wilson R.K."/>
        </authorList>
    </citation>
    <scope>NUCLEOTIDE SEQUENCE [LARGE SCALE GENOMIC DNA]</scope>
    <source>
        <strain evidence="3">PB2801</strain>
    </source>
</reference>
<dbReference type="HOGENOM" id="CLU_079716_0_0_1"/>
<dbReference type="OMA" id="KINDFYC"/>
<dbReference type="InterPro" id="IPR016187">
    <property type="entry name" value="CTDL_fold"/>
</dbReference>
<organism evidence="3">
    <name type="scientific">Caenorhabditis brenneri</name>
    <name type="common">Nematode worm</name>
    <dbReference type="NCBI Taxonomy" id="135651"/>
    <lineage>
        <taxon>Eukaryota</taxon>
        <taxon>Metazoa</taxon>
        <taxon>Ecdysozoa</taxon>
        <taxon>Nematoda</taxon>
        <taxon>Chromadorea</taxon>
        <taxon>Rhabditida</taxon>
        <taxon>Rhabditina</taxon>
        <taxon>Rhabditomorpha</taxon>
        <taxon>Rhabditoidea</taxon>
        <taxon>Rhabditidae</taxon>
        <taxon>Peloderinae</taxon>
        <taxon>Caenorhabditis</taxon>
    </lineage>
</organism>
<dbReference type="AlphaFoldDB" id="G0NZW9"/>
<dbReference type="PANTHER" id="PTHR23124:SF147">
    <property type="entry name" value="C-TYPE LECTIN DOMAIN-CONTAINING PROTEIN"/>
    <property type="match status" value="1"/>
</dbReference>
<dbReference type="EMBL" id="GL379993">
    <property type="protein sequence ID" value="EGT41363.1"/>
    <property type="molecule type" value="Genomic_DNA"/>
</dbReference>
<dbReference type="STRING" id="135651.G0NZW9"/>
<feature type="compositionally biased region" description="Low complexity" evidence="1">
    <location>
        <begin position="20"/>
        <end position="30"/>
    </location>
</feature>
<feature type="region of interest" description="Disordered" evidence="1">
    <location>
        <begin position="1"/>
        <end position="32"/>
    </location>
</feature>
<dbReference type="eggNOG" id="KOG4297">
    <property type="taxonomic scope" value="Eukaryota"/>
</dbReference>